<dbReference type="EMBL" id="CP104965">
    <property type="protein sequence ID" value="UXN70583.1"/>
    <property type="molecule type" value="Genomic_DNA"/>
</dbReference>
<evidence type="ECO:0000256" key="1">
    <source>
        <dbReference type="SAM" id="MobiDB-lite"/>
    </source>
</evidence>
<sequence length="291" mass="32653">MLALKAPGNFVPANDNEWDGRRLLAWPTAKRLIADGRKEDLALLWSYRALVDTAFGEPANDNCRDPAPDLSEGGTDDRAAFEIIVEVDRLPPDFLPTIEEMQEATGVEPGRQWPAMPRPVIVEVDQKTGAVRRELGGLAFIHGSRLLEYRTTPDAKKWKRPATVHAHHKSKKKRPTPSLVPNSSDTWGLEDQIVAREELRTIYDVIPASSVRLLEIACGPTRAREIGEAFGKREKTAERLGVRLIDRAIGHLREHWRPQIADKSRKSMGLFPLPLLTRLRPGFSLPPQPQL</sequence>
<name>A0ABY6CFJ4_9HYPH</name>
<gene>
    <name evidence="2" type="ORF">N8A98_05155</name>
</gene>
<evidence type="ECO:0000313" key="2">
    <source>
        <dbReference type="EMBL" id="UXN70583.1"/>
    </source>
</evidence>
<evidence type="ECO:0000313" key="3">
    <source>
        <dbReference type="Proteomes" id="UP001061862"/>
    </source>
</evidence>
<protein>
    <submittedName>
        <fullName evidence="2">Uncharacterized protein</fullName>
    </submittedName>
</protein>
<organism evidence="2 3">
    <name type="scientific">Devosia neptuniae</name>
    <dbReference type="NCBI Taxonomy" id="191302"/>
    <lineage>
        <taxon>Bacteria</taxon>
        <taxon>Pseudomonadati</taxon>
        <taxon>Pseudomonadota</taxon>
        <taxon>Alphaproteobacteria</taxon>
        <taxon>Hyphomicrobiales</taxon>
        <taxon>Devosiaceae</taxon>
        <taxon>Devosia</taxon>
    </lineage>
</organism>
<reference evidence="2 3" key="1">
    <citation type="submission" date="2022-09" db="EMBL/GenBank/DDBJ databases">
        <title>Interaction between co-microsymbionts with complementary sets of symbiotic genes in legume-rhizobium systems.</title>
        <authorList>
            <person name="Safronova V."/>
            <person name="Sazanova A."/>
            <person name="Afonin A."/>
            <person name="Chirak E."/>
        </authorList>
    </citation>
    <scope>NUCLEOTIDE SEQUENCE [LARGE SCALE GENOMIC DNA]</scope>
    <source>
        <strain evidence="2 3">A18/4-1</strain>
    </source>
</reference>
<feature type="compositionally biased region" description="Basic residues" evidence="1">
    <location>
        <begin position="158"/>
        <end position="175"/>
    </location>
</feature>
<dbReference type="Proteomes" id="UP001061862">
    <property type="component" value="Chromosome"/>
</dbReference>
<keyword evidence="3" id="KW-1185">Reference proteome</keyword>
<accession>A0ABY6CFJ4</accession>
<dbReference type="RefSeq" id="WP_262169704.1">
    <property type="nucleotide sequence ID" value="NZ_CP104965.1"/>
</dbReference>
<proteinExistence type="predicted"/>
<feature type="region of interest" description="Disordered" evidence="1">
    <location>
        <begin position="158"/>
        <end position="185"/>
    </location>
</feature>